<organism evidence="1 2">
    <name type="scientific">Novosphingobium rhizovicinum</name>
    <dbReference type="NCBI Taxonomy" id="3228928"/>
    <lineage>
        <taxon>Bacteria</taxon>
        <taxon>Pseudomonadati</taxon>
        <taxon>Pseudomonadota</taxon>
        <taxon>Alphaproteobacteria</taxon>
        <taxon>Sphingomonadales</taxon>
        <taxon>Sphingomonadaceae</taxon>
        <taxon>Novosphingobium</taxon>
    </lineage>
</organism>
<dbReference type="InterPro" id="IPR021795">
    <property type="entry name" value="DUF3363"/>
</dbReference>
<dbReference type="Pfam" id="PF11843">
    <property type="entry name" value="DUF3363"/>
    <property type="match status" value="1"/>
</dbReference>
<dbReference type="EMBL" id="JBFNXR010000031">
    <property type="protein sequence ID" value="MEW9855443.1"/>
    <property type="molecule type" value="Genomic_DNA"/>
</dbReference>
<evidence type="ECO:0000313" key="1">
    <source>
        <dbReference type="EMBL" id="MEW9855443.1"/>
    </source>
</evidence>
<keyword evidence="2" id="KW-1185">Reference proteome</keyword>
<sequence length="37" mass="4110">WRPELEKYVGRSVSGLMRESGSISWSLGRSRGPSIGM</sequence>
<feature type="non-terminal residue" evidence="1">
    <location>
        <position position="1"/>
    </location>
</feature>
<proteinExistence type="predicted"/>
<comment type="caution">
    <text evidence="1">The sequence shown here is derived from an EMBL/GenBank/DDBJ whole genome shotgun (WGS) entry which is preliminary data.</text>
</comment>
<name>A0ABV3RBG7_9SPHN</name>
<accession>A0ABV3RBG7</accession>
<dbReference type="Proteomes" id="UP001556118">
    <property type="component" value="Unassembled WGS sequence"/>
</dbReference>
<reference evidence="1 2" key="1">
    <citation type="submission" date="2024-06" db="EMBL/GenBank/DDBJ databases">
        <title>Novosphingobium rhizovicinus M1R2S20.</title>
        <authorList>
            <person name="Sun J.-Q."/>
        </authorList>
    </citation>
    <scope>NUCLEOTIDE SEQUENCE [LARGE SCALE GENOMIC DNA]</scope>
    <source>
        <strain evidence="1 2">M1R2S20</strain>
    </source>
</reference>
<gene>
    <name evidence="1" type="ORF">ABUH87_09700</name>
</gene>
<dbReference type="RefSeq" id="WP_367772977.1">
    <property type="nucleotide sequence ID" value="NZ_JBFNXR010000031.1"/>
</dbReference>
<protein>
    <submittedName>
        <fullName evidence="1">DUF3363 domain-containing protein</fullName>
    </submittedName>
</protein>
<evidence type="ECO:0000313" key="2">
    <source>
        <dbReference type="Proteomes" id="UP001556118"/>
    </source>
</evidence>